<evidence type="ECO:0000256" key="1">
    <source>
        <dbReference type="ARBA" id="ARBA00022630"/>
    </source>
</evidence>
<dbReference type="EMBL" id="MU001633">
    <property type="protein sequence ID" value="KAF2485846.1"/>
    <property type="molecule type" value="Genomic_DNA"/>
</dbReference>
<keyword evidence="3" id="KW-0560">Oxidoreductase</keyword>
<dbReference type="Proteomes" id="UP000799767">
    <property type="component" value="Unassembled WGS sequence"/>
</dbReference>
<proteinExistence type="predicted"/>
<dbReference type="InterPro" id="IPR036188">
    <property type="entry name" value="FAD/NAD-bd_sf"/>
</dbReference>
<dbReference type="InterPro" id="IPR051104">
    <property type="entry name" value="FAD_monoxygenase"/>
</dbReference>
<keyword evidence="6" id="KW-1185">Reference proteome</keyword>
<dbReference type="Gene3D" id="3.50.50.60">
    <property type="entry name" value="FAD/NAD(P)-binding domain"/>
    <property type="match status" value="1"/>
</dbReference>
<reference evidence="5" key="1">
    <citation type="journal article" date="2020" name="Stud. Mycol.">
        <title>101 Dothideomycetes genomes: a test case for predicting lifestyles and emergence of pathogens.</title>
        <authorList>
            <person name="Haridas S."/>
            <person name="Albert R."/>
            <person name="Binder M."/>
            <person name="Bloem J."/>
            <person name="Labutti K."/>
            <person name="Salamov A."/>
            <person name="Andreopoulos B."/>
            <person name="Baker S."/>
            <person name="Barry K."/>
            <person name="Bills G."/>
            <person name="Bluhm B."/>
            <person name="Cannon C."/>
            <person name="Castanera R."/>
            <person name="Culley D."/>
            <person name="Daum C."/>
            <person name="Ezra D."/>
            <person name="Gonzalez J."/>
            <person name="Henrissat B."/>
            <person name="Kuo A."/>
            <person name="Liang C."/>
            <person name="Lipzen A."/>
            <person name="Lutzoni F."/>
            <person name="Magnuson J."/>
            <person name="Mondo S."/>
            <person name="Nolan M."/>
            <person name="Ohm R."/>
            <person name="Pangilinan J."/>
            <person name="Park H.-J."/>
            <person name="Ramirez L."/>
            <person name="Alfaro M."/>
            <person name="Sun H."/>
            <person name="Tritt A."/>
            <person name="Yoshinaga Y."/>
            <person name="Zwiers L.-H."/>
            <person name="Turgeon B."/>
            <person name="Goodwin S."/>
            <person name="Spatafora J."/>
            <person name="Crous P."/>
            <person name="Grigoriev I."/>
        </authorList>
    </citation>
    <scope>NUCLEOTIDE SEQUENCE</scope>
    <source>
        <strain evidence="5">CBS 113389</strain>
    </source>
</reference>
<dbReference type="GO" id="GO:0044550">
    <property type="term" value="P:secondary metabolite biosynthetic process"/>
    <property type="evidence" value="ECO:0007669"/>
    <property type="project" value="TreeGrafter"/>
</dbReference>
<dbReference type="GO" id="GO:0016491">
    <property type="term" value="F:oxidoreductase activity"/>
    <property type="evidence" value="ECO:0007669"/>
    <property type="project" value="UniProtKB-KW"/>
</dbReference>
<dbReference type="OrthoDB" id="417877at2759"/>
<gene>
    <name evidence="5" type="ORF">BDY17DRAFT_294333</name>
</gene>
<sequence>MPSPDVAIIGGGLCGLALAIALEKRQIPYKVYEARSSFREIGSGINLGPNTFHAFNAIDAGLYKDISALATRNEPPNEETWMTLRLGRPTDNFEDGHLVTALQAPPTGNMTVGRNELLQMLAGSIDPARARFNKKLVGLTQSTDGVTLRFEDGTEDEAALVIGCDGAHSSVRGLVLGKEHPATRAQFSRMAGYRAVFPMDFHEQVVGRDNAHMSHVWCGPDGYVIHYPINGGTAVNIGLWIKKESWNSERWVVEHQKEQMLHDFRSWGPQVQRIMSHMEPDTTHLWGNFHHAVNPEHYFQGRAAFIGDAAHSMPPHQGQGAAQSMEDACVMAAVLRQIYSRSKGSSPPQQEIEAAFRGFETVRKARFEEVTRTSVEALDFWADVSRPDLTEADVNTFERDANQRFVWLWNEDIEGQQAKAVAEMEKLLGDETTKARVNGAAV</sequence>
<evidence type="ECO:0000259" key="4">
    <source>
        <dbReference type="Pfam" id="PF01494"/>
    </source>
</evidence>
<accession>A0A6A6Q1H8</accession>
<dbReference type="SUPFAM" id="SSF54373">
    <property type="entry name" value="FAD-linked reductases, C-terminal domain"/>
    <property type="match status" value="1"/>
</dbReference>
<keyword evidence="1" id="KW-0285">Flavoprotein</keyword>
<dbReference type="Pfam" id="PF01494">
    <property type="entry name" value="FAD_binding_3"/>
    <property type="match status" value="1"/>
</dbReference>
<dbReference type="PRINTS" id="PR00420">
    <property type="entry name" value="RNGMNOXGNASE"/>
</dbReference>
<dbReference type="AlphaFoldDB" id="A0A6A6Q1H8"/>
<evidence type="ECO:0000256" key="2">
    <source>
        <dbReference type="ARBA" id="ARBA00022827"/>
    </source>
</evidence>
<evidence type="ECO:0000256" key="3">
    <source>
        <dbReference type="ARBA" id="ARBA00023002"/>
    </source>
</evidence>
<protein>
    <recommendedName>
        <fullName evidence="4">FAD-binding domain-containing protein</fullName>
    </recommendedName>
</protein>
<dbReference type="PANTHER" id="PTHR46720">
    <property type="entry name" value="HYDROXYLASE, PUTATIVE (AFU_ORTHOLOGUE AFUA_3G01460)-RELATED"/>
    <property type="match status" value="1"/>
</dbReference>
<evidence type="ECO:0000313" key="5">
    <source>
        <dbReference type="EMBL" id="KAF2485846.1"/>
    </source>
</evidence>
<organism evidence="5 6">
    <name type="scientific">Neohortaea acidophila</name>
    <dbReference type="NCBI Taxonomy" id="245834"/>
    <lineage>
        <taxon>Eukaryota</taxon>
        <taxon>Fungi</taxon>
        <taxon>Dikarya</taxon>
        <taxon>Ascomycota</taxon>
        <taxon>Pezizomycotina</taxon>
        <taxon>Dothideomycetes</taxon>
        <taxon>Dothideomycetidae</taxon>
        <taxon>Mycosphaerellales</taxon>
        <taxon>Teratosphaeriaceae</taxon>
        <taxon>Neohortaea</taxon>
    </lineage>
</organism>
<dbReference type="RefSeq" id="XP_033592415.1">
    <property type="nucleotide sequence ID" value="XM_033733128.1"/>
</dbReference>
<dbReference type="PANTHER" id="PTHR46720:SF1">
    <property type="entry name" value="HYDROXYLASE, PUTATIVE (AFU_ORTHOLOGUE AFUA_8G06050)-RELATED"/>
    <property type="match status" value="1"/>
</dbReference>
<keyword evidence="2" id="KW-0274">FAD</keyword>
<dbReference type="SUPFAM" id="SSF51905">
    <property type="entry name" value="FAD/NAD(P)-binding domain"/>
    <property type="match status" value="1"/>
</dbReference>
<evidence type="ECO:0000313" key="6">
    <source>
        <dbReference type="Proteomes" id="UP000799767"/>
    </source>
</evidence>
<dbReference type="GO" id="GO:0071949">
    <property type="term" value="F:FAD binding"/>
    <property type="evidence" value="ECO:0007669"/>
    <property type="project" value="InterPro"/>
</dbReference>
<dbReference type="GeneID" id="54474130"/>
<dbReference type="InterPro" id="IPR002938">
    <property type="entry name" value="FAD-bd"/>
</dbReference>
<feature type="domain" description="FAD-binding" evidence="4">
    <location>
        <begin position="5"/>
        <end position="340"/>
    </location>
</feature>
<name>A0A6A6Q1H8_9PEZI</name>